<evidence type="ECO:0000256" key="7">
    <source>
        <dbReference type="RuleBase" id="RU363032"/>
    </source>
</evidence>
<dbReference type="PROSITE" id="PS50928">
    <property type="entry name" value="ABC_TM1"/>
    <property type="match status" value="1"/>
</dbReference>
<feature type="domain" description="ABC transmembrane type-1" evidence="8">
    <location>
        <begin position="77"/>
        <end position="270"/>
    </location>
</feature>
<dbReference type="InterPro" id="IPR000515">
    <property type="entry name" value="MetI-like"/>
</dbReference>
<evidence type="ECO:0000313" key="10">
    <source>
        <dbReference type="Proteomes" id="UP000886819"/>
    </source>
</evidence>
<feature type="transmembrane region" description="Helical" evidence="7">
    <location>
        <begin position="20"/>
        <end position="38"/>
    </location>
</feature>
<dbReference type="GO" id="GO:0055085">
    <property type="term" value="P:transmembrane transport"/>
    <property type="evidence" value="ECO:0007669"/>
    <property type="project" value="InterPro"/>
</dbReference>
<reference evidence="9" key="2">
    <citation type="journal article" date="2021" name="PeerJ">
        <title>Extensive microbial diversity within the chicken gut microbiome revealed by metagenomics and culture.</title>
        <authorList>
            <person name="Gilroy R."/>
            <person name="Ravi A."/>
            <person name="Getino M."/>
            <person name="Pursley I."/>
            <person name="Horton D.L."/>
            <person name="Alikhan N.F."/>
            <person name="Baker D."/>
            <person name="Gharbi K."/>
            <person name="Hall N."/>
            <person name="Watson M."/>
            <person name="Adriaenssens E.M."/>
            <person name="Foster-Nyarko E."/>
            <person name="Jarju S."/>
            <person name="Secka A."/>
            <person name="Antonio M."/>
            <person name="Oren A."/>
            <person name="Chaudhuri R.R."/>
            <person name="La Ragione R."/>
            <person name="Hildebrand F."/>
            <person name="Pallen M.J."/>
        </authorList>
    </citation>
    <scope>NUCLEOTIDE SEQUENCE</scope>
    <source>
        <strain evidence="9">ChiHile30-977</strain>
    </source>
</reference>
<keyword evidence="4 7" id="KW-0812">Transmembrane</keyword>
<keyword evidence="6 7" id="KW-0472">Membrane</keyword>
<evidence type="ECO:0000313" key="9">
    <source>
        <dbReference type="EMBL" id="HIQ63051.1"/>
    </source>
</evidence>
<comment type="subcellular location">
    <subcellularLocation>
        <location evidence="1 7">Cell membrane</location>
        <topology evidence="1 7">Multi-pass membrane protein</topology>
    </subcellularLocation>
</comment>
<evidence type="ECO:0000259" key="8">
    <source>
        <dbReference type="PROSITE" id="PS50928"/>
    </source>
</evidence>
<feature type="transmembrane region" description="Helical" evidence="7">
    <location>
        <begin position="249"/>
        <end position="270"/>
    </location>
</feature>
<feature type="transmembrane region" description="Helical" evidence="7">
    <location>
        <begin position="112"/>
        <end position="134"/>
    </location>
</feature>
<dbReference type="Gene3D" id="1.10.3720.10">
    <property type="entry name" value="MetI-like"/>
    <property type="match status" value="1"/>
</dbReference>
<feature type="transmembrane region" description="Helical" evidence="7">
    <location>
        <begin position="146"/>
        <end position="166"/>
    </location>
</feature>
<gene>
    <name evidence="9" type="ORF">IAA66_05625</name>
</gene>
<proteinExistence type="inferred from homology"/>
<reference evidence="9" key="1">
    <citation type="submission" date="2020-10" db="EMBL/GenBank/DDBJ databases">
        <authorList>
            <person name="Gilroy R."/>
        </authorList>
    </citation>
    <scope>NUCLEOTIDE SEQUENCE</scope>
    <source>
        <strain evidence="9">ChiHile30-977</strain>
    </source>
</reference>
<dbReference type="Pfam" id="PF00528">
    <property type="entry name" value="BPD_transp_1"/>
    <property type="match status" value="1"/>
</dbReference>
<dbReference type="SUPFAM" id="SSF161098">
    <property type="entry name" value="MetI-like"/>
    <property type="match status" value="1"/>
</dbReference>
<dbReference type="AlphaFoldDB" id="A0A9D1CIE9"/>
<keyword evidence="2 7" id="KW-0813">Transport</keyword>
<evidence type="ECO:0000256" key="3">
    <source>
        <dbReference type="ARBA" id="ARBA00022475"/>
    </source>
</evidence>
<protein>
    <submittedName>
        <fullName evidence="9">Carbohydrate ABC transporter permease</fullName>
    </submittedName>
</protein>
<evidence type="ECO:0000256" key="6">
    <source>
        <dbReference type="ARBA" id="ARBA00023136"/>
    </source>
</evidence>
<dbReference type="PANTHER" id="PTHR43744">
    <property type="entry name" value="ABC TRANSPORTER PERMEASE PROTEIN MG189-RELATED-RELATED"/>
    <property type="match status" value="1"/>
</dbReference>
<feature type="transmembrane region" description="Helical" evidence="7">
    <location>
        <begin position="76"/>
        <end position="100"/>
    </location>
</feature>
<dbReference type="GO" id="GO:0005886">
    <property type="term" value="C:plasma membrane"/>
    <property type="evidence" value="ECO:0007669"/>
    <property type="project" value="UniProtKB-SubCell"/>
</dbReference>
<keyword evidence="3" id="KW-1003">Cell membrane</keyword>
<keyword evidence="5 7" id="KW-1133">Transmembrane helix</keyword>
<dbReference type="Proteomes" id="UP000886819">
    <property type="component" value="Unassembled WGS sequence"/>
</dbReference>
<evidence type="ECO:0000256" key="1">
    <source>
        <dbReference type="ARBA" id="ARBA00004651"/>
    </source>
</evidence>
<sequence>MVYKQQHNVARRVGQAIRFLLALTITAIMIFPLFWMLSTSLKTEAEVMGSQLVFWPEKMRFENFTYVIEKVPFFRYMLNTAVVTAMQMASELLLGIMAAYAFSKGKFHGKHLLFLLVLGAMMIPLQVTFIPLYVMVAQAGMMSTYWGVWIAGCVSSYTIFLLRQAFMTVDNSYLEAAHVDGMGKFATLFRIMVPMCKPTVITVALTAFMGGWNNYFWPKVIVKEQNMYLLTVGIQKLRTSYGGEVTNNYHQIMAGVLLSVIPVFIVFALFQRHMLSGFTKAAMK</sequence>
<comment type="caution">
    <text evidence="9">The sequence shown here is derived from an EMBL/GenBank/DDBJ whole genome shotgun (WGS) entry which is preliminary data.</text>
</comment>
<feature type="transmembrane region" description="Helical" evidence="7">
    <location>
        <begin position="187"/>
        <end position="209"/>
    </location>
</feature>
<dbReference type="PANTHER" id="PTHR43744:SF12">
    <property type="entry name" value="ABC TRANSPORTER PERMEASE PROTEIN MG189-RELATED"/>
    <property type="match status" value="1"/>
</dbReference>
<dbReference type="EMBL" id="DVFI01000086">
    <property type="protein sequence ID" value="HIQ63051.1"/>
    <property type="molecule type" value="Genomic_DNA"/>
</dbReference>
<organism evidence="9 10">
    <name type="scientific">Candidatus Avichristensenella intestinipullorum</name>
    <dbReference type="NCBI Taxonomy" id="2840693"/>
    <lineage>
        <taxon>Bacteria</taxon>
        <taxon>Bacillati</taxon>
        <taxon>Bacillota</taxon>
        <taxon>Clostridia</taxon>
        <taxon>Candidatus Avichristensenella</taxon>
    </lineage>
</organism>
<evidence type="ECO:0000256" key="2">
    <source>
        <dbReference type="ARBA" id="ARBA00022448"/>
    </source>
</evidence>
<name>A0A9D1CIE9_9FIRM</name>
<dbReference type="InterPro" id="IPR035906">
    <property type="entry name" value="MetI-like_sf"/>
</dbReference>
<evidence type="ECO:0000256" key="4">
    <source>
        <dbReference type="ARBA" id="ARBA00022692"/>
    </source>
</evidence>
<comment type="similarity">
    <text evidence="7">Belongs to the binding-protein-dependent transport system permease family.</text>
</comment>
<evidence type="ECO:0000256" key="5">
    <source>
        <dbReference type="ARBA" id="ARBA00022989"/>
    </source>
</evidence>
<dbReference type="CDD" id="cd06261">
    <property type="entry name" value="TM_PBP2"/>
    <property type="match status" value="1"/>
</dbReference>
<accession>A0A9D1CIE9</accession>